<evidence type="ECO:0000256" key="6">
    <source>
        <dbReference type="RuleBase" id="RU000356"/>
    </source>
</evidence>
<sequence length="154" mass="17409">MALLESEAKLIRKTWAPVQSSKDSWPRLFVIFFSKAPEAQKKFKSFESVPLSELPANKRLKAHAASVVTLLSGIIDFLDDPETMIEMIENMATRHHKRNIPISIFNALGESVIDFLKEMNPGKFDDEAVAAWTKLYSALVSVVKAEFEKLDNKK</sequence>
<dbReference type="Gene3D" id="1.10.490.10">
    <property type="entry name" value="Globins"/>
    <property type="match status" value="1"/>
</dbReference>
<evidence type="ECO:0000256" key="1">
    <source>
        <dbReference type="ARBA" id="ARBA00022448"/>
    </source>
</evidence>
<dbReference type="GO" id="GO:0046872">
    <property type="term" value="F:metal ion binding"/>
    <property type="evidence" value="ECO:0007669"/>
    <property type="project" value="UniProtKB-KW"/>
</dbReference>
<comment type="caution">
    <text evidence="8">The sequence shown here is derived from an EMBL/GenBank/DDBJ whole genome shotgun (WGS) entry which is preliminary data.</text>
</comment>
<name>A0A443S696_9ACAR</name>
<comment type="similarity">
    <text evidence="6">Belongs to the globin family.</text>
</comment>
<keyword evidence="5" id="KW-0408">Iron</keyword>
<evidence type="ECO:0000256" key="5">
    <source>
        <dbReference type="ARBA" id="ARBA00023004"/>
    </source>
</evidence>
<keyword evidence="3 6" id="KW-0561">Oxygen transport</keyword>
<organism evidence="8 9">
    <name type="scientific">Leptotrombidium deliense</name>
    <dbReference type="NCBI Taxonomy" id="299467"/>
    <lineage>
        <taxon>Eukaryota</taxon>
        <taxon>Metazoa</taxon>
        <taxon>Ecdysozoa</taxon>
        <taxon>Arthropoda</taxon>
        <taxon>Chelicerata</taxon>
        <taxon>Arachnida</taxon>
        <taxon>Acari</taxon>
        <taxon>Acariformes</taxon>
        <taxon>Trombidiformes</taxon>
        <taxon>Prostigmata</taxon>
        <taxon>Anystina</taxon>
        <taxon>Parasitengona</taxon>
        <taxon>Trombiculoidea</taxon>
        <taxon>Trombiculidae</taxon>
        <taxon>Leptotrombidium</taxon>
    </lineage>
</organism>
<keyword evidence="2 6" id="KW-0349">Heme</keyword>
<feature type="domain" description="Globin" evidence="7">
    <location>
        <begin position="2"/>
        <end position="148"/>
    </location>
</feature>
<dbReference type="InterPro" id="IPR009050">
    <property type="entry name" value="Globin-like_sf"/>
</dbReference>
<proteinExistence type="inferred from homology"/>
<dbReference type="Pfam" id="PF00042">
    <property type="entry name" value="Globin"/>
    <property type="match status" value="1"/>
</dbReference>
<gene>
    <name evidence="8" type="ORF">B4U80_06666</name>
</gene>
<dbReference type="VEuPathDB" id="VectorBase:LDEU008980"/>
<keyword evidence="9" id="KW-1185">Reference proteome</keyword>
<dbReference type="InterPro" id="IPR044399">
    <property type="entry name" value="Mb-like_M"/>
</dbReference>
<dbReference type="STRING" id="299467.A0A443S696"/>
<dbReference type="GO" id="GO:0020037">
    <property type="term" value="F:heme binding"/>
    <property type="evidence" value="ECO:0007669"/>
    <property type="project" value="InterPro"/>
</dbReference>
<dbReference type="PANTHER" id="PTHR47217">
    <property type="entry name" value="GLOBIN-LIKE PROTEIN"/>
    <property type="match status" value="1"/>
</dbReference>
<dbReference type="GO" id="GO:0019825">
    <property type="term" value="F:oxygen binding"/>
    <property type="evidence" value="ECO:0007669"/>
    <property type="project" value="InterPro"/>
</dbReference>
<evidence type="ECO:0000256" key="4">
    <source>
        <dbReference type="ARBA" id="ARBA00022723"/>
    </source>
</evidence>
<dbReference type="EMBL" id="NCKV01007211">
    <property type="protein sequence ID" value="RWS23060.1"/>
    <property type="molecule type" value="Genomic_DNA"/>
</dbReference>
<evidence type="ECO:0000256" key="3">
    <source>
        <dbReference type="ARBA" id="ARBA00022621"/>
    </source>
</evidence>
<reference evidence="8 9" key="1">
    <citation type="journal article" date="2018" name="Gigascience">
        <title>Genomes of trombidid mites reveal novel predicted allergens and laterally-transferred genes associated with secondary metabolism.</title>
        <authorList>
            <person name="Dong X."/>
            <person name="Chaisiri K."/>
            <person name="Xia D."/>
            <person name="Armstrong S.D."/>
            <person name="Fang Y."/>
            <person name="Donnelly M.J."/>
            <person name="Kadowaki T."/>
            <person name="McGarry J.W."/>
            <person name="Darby A.C."/>
            <person name="Makepeace B.L."/>
        </authorList>
    </citation>
    <scope>NUCLEOTIDE SEQUENCE [LARGE SCALE GENOMIC DNA]</scope>
    <source>
        <strain evidence="8">UoL-UT</strain>
    </source>
</reference>
<dbReference type="InterPro" id="IPR012292">
    <property type="entry name" value="Globin/Proto"/>
</dbReference>
<dbReference type="InterPro" id="IPR000971">
    <property type="entry name" value="Globin"/>
</dbReference>
<dbReference type="OrthoDB" id="6483840at2759"/>
<evidence type="ECO:0000313" key="9">
    <source>
        <dbReference type="Proteomes" id="UP000288716"/>
    </source>
</evidence>
<dbReference type="GO" id="GO:0005344">
    <property type="term" value="F:oxygen carrier activity"/>
    <property type="evidence" value="ECO:0007669"/>
    <property type="project" value="UniProtKB-KW"/>
</dbReference>
<dbReference type="CDD" id="cd01040">
    <property type="entry name" value="Mb-like"/>
    <property type="match status" value="1"/>
</dbReference>
<protein>
    <submittedName>
        <fullName evidence="8">Globin-like protein</fullName>
    </submittedName>
</protein>
<dbReference type="SUPFAM" id="SSF46458">
    <property type="entry name" value="Globin-like"/>
    <property type="match status" value="1"/>
</dbReference>
<dbReference type="AlphaFoldDB" id="A0A443S696"/>
<dbReference type="Proteomes" id="UP000288716">
    <property type="component" value="Unassembled WGS sequence"/>
</dbReference>
<keyword evidence="1 6" id="KW-0813">Transport</keyword>
<evidence type="ECO:0000259" key="7">
    <source>
        <dbReference type="PROSITE" id="PS01033"/>
    </source>
</evidence>
<evidence type="ECO:0000256" key="2">
    <source>
        <dbReference type="ARBA" id="ARBA00022617"/>
    </source>
</evidence>
<dbReference type="PRINTS" id="PR00188">
    <property type="entry name" value="PLANTGLOBIN"/>
</dbReference>
<evidence type="ECO:0000313" key="8">
    <source>
        <dbReference type="EMBL" id="RWS23060.1"/>
    </source>
</evidence>
<accession>A0A443S696</accession>
<keyword evidence="4" id="KW-0479">Metal-binding</keyword>
<dbReference type="PANTHER" id="PTHR47217:SF1">
    <property type="entry name" value="GLOBIN-LIKE PROTEIN"/>
    <property type="match status" value="1"/>
</dbReference>
<dbReference type="PROSITE" id="PS01033">
    <property type="entry name" value="GLOBIN"/>
    <property type="match status" value="1"/>
</dbReference>